<protein>
    <recommendedName>
        <fullName evidence="4">Myb-like domain-containing protein</fullName>
    </recommendedName>
</protein>
<evidence type="ECO:0000313" key="2">
    <source>
        <dbReference type="EMBL" id="KAL1543877.1"/>
    </source>
</evidence>
<dbReference type="Proteomes" id="UP001567538">
    <property type="component" value="Unassembled WGS sequence"/>
</dbReference>
<reference evidence="2 3" key="1">
    <citation type="submission" date="2024-06" db="EMBL/GenBank/DDBJ databases">
        <title>A chromosome level genome sequence of Diviner's sage (Salvia divinorum).</title>
        <authorList>
            <person name="Ford S.A."/>
            <person name="Ro D.-K."/>
            <person name="Ness R.W."/>
            <person name="Phillips M.A."/>
        </authorList>
    </citation>
    <scope>NUCLEOTIDE SEQUENCE [LARGE SCALE GENOMIC DNA]</scope>
    <source>
        <strain evidence="2">SAF-2024a</strain>
        <tissue evidence="2">Leaf</tissue>
    </source>
</reference>
<name>A0ABD1GID8_SALDI</name>
<dbReference type="EMBL" id="JBEAFC010000008">
    <property type="protein sequence ID" value="KAL1543877.1"/>
    <property type="molecule type" value="Genomic_DNA"/>
</dbReference>
<feature type="region of interest" description="Disordered" evidence="1">
    <location>
        <begin position="12"/>
        <end position="37"/>
    </location>
</feature>
<comment type="caution">
    <text evidence="2">The sequence shown here is derived from an EMBL/GenBank/DDBJ whole genome shotgun (WGS) entry which is preliminary data.</text>
</comment>
<keyword evidence="3" id="KW-1185">Reference proteome</keyword>
<evidence type="ECO:0000256" key="1">
    <source>
        <dbReference type="SAM" id="MobiDB-lite"/>
    </source>
</evidence>
<evidence type="ECO:0000313" key="3">
    <source>
        <dbReference type="Proteomes" id="UP001567538"/>
    </source>
</evidence>
<accession>A0ABD1GID8</accession>
<organism evidence="2 3">
    <name type="scientific">Salvia divinorum</name>
    <name type="common">Maria pastora</name>
    <name type="synonym">Diviner's sage</name>
    <dbReference type="NCBI Taxonomy" id="28513"/>
    <lineage>
        <taxon>Eukaryota</taxon>
        <taxon>Viridiplantae</taxon>
        <taxon>Streptophyta</taxon>
        <taxon>Embryophyta</taxon>
        <taxon>Tracheophyta</taxon>
        <taxon>Spermatophyta</taxon>
        <taxon>Magnoliopsida</taxon>
        <taxon>eudicotyledons</taxon>
        <taxon>Gunneridae</taxon>
        <taxon>Pentapetalae</taxon>
        <taxon>asterids</taxon>
        <taxon>lamiids</taxon>
        <taxon>Lamiales</taxon>
        <taxon>Lamiaceae</taxon>
        <taxon>Nepetoideae</taxon>
        <taxon>Mentheae</taxon>
        <taxon>Salviinae</taxon>
        <taxon>Salvia</taxon>
        <taxon>Salvia subgen. Calosphace</taxon>
    </lineage>
</organism>
<evidence type="ECO:0008006" key="4">
    <source>
        <dbReference type="Google" id="ProtNLM"/>
    </source>
</evidence>
<proteinExistence type="predicted"/>
<gene>
    <name evidence="2" type="ORF">AAHA92_20796</name>
</gene>
<dbReference type="AlphaFoldDB" id="A0ABD1GID8"/>
<sequence>MDGDYCPMNSFEKNLGSQDSSGLGSGPRAKGDRTRRSWSTHEEEILMWSMKDLVAHGWKVTMVSALCLFGKDRITRGVTEDTYDAFDSLARQTQSQLHDEGLEFPFKAKEFSVVKPNPQQGPRASSYPGWEHQTEPEWINANQKKWRKRKAASDNVGLIEMFGRMQNDTNERLDKLTNRIGFEFEASSKARKEVVDILSVIPELTLLQQIDIAEIILDKVERFEHFMRLPERSCLTNVSSALEKHRHI</sequence>